<protein>
    <submittedName>
        <fullName evidence="1">Uncharacterized protein</fullName>
    </submittedName>
</protein>
<dbReference type="AlphaFoldDB" id="A0AA89B7A3"/>
<dbReference type="EMBL" id="JAVXUP010000268">
    <property type="protein sequence ID" value="KAK3032459.1"/>
    <property type="molecule type" value="Genomic_DNA"/>
</dbReference>
<gene>
    <name evidence="1" type="ORF">RJ639_037272</name>
</gene>
<dbReference type="Proteomes" id="UP001188597">
    <property type="component" value="Unassembled WGS sequence"/>
</dbReference>
<sequence length="158" mass="16787">MFVLTITGKICIQLSSWLSTAVTCILVPSSCWASVLSCSSPSRVRTLTAVQRALPGHLASRLLGPQVEPYGAECSAPGRVRSVATYGGAAAGLFCNVSGVRPDARDNLFLSDSCQSNLGGDMAFCAPWGLYCGRGCSQEGVGGRTGRSRDYSRWCLWR</sequence>
<evidence type="ECO:0000313" key="1">
    <source>
        <dbReference type="EMBL" id="KAK3032459.1"/>
    </source>
</evidence>
<name>A0AA89B7A3_9ASTE</name>
<keyword evidence="2" id="KW-1185">Reference proteome</keyword>
<reference evidence="1" key="1">
    <citation type="submission" date="2022-12" db="EMBL/GenBank/DDBJ databases">
        <title>Draft genome assemblies for two species of Escallonia (Escalloniales).</title>
        <authorList>
            <person name="Chanderbali A."/>
            <person name="Dervinis C."/>
            <person name="Anghel I."/>
            <person name="Soltis D."/>
            <person name="Soltis P."/>
            <person name="Zapata F."/>
        </authorList>
    </citation>
    <scope>NUCLEOTIDE SEQUENCE</scope>
    <source>
        <strain evidence="1">UCBG64.0493</strain>
        <tissue evidence="1">Leaf</tissue>
    </source>
</reference>
<accession>A0AA89B7A3</accession>
<comment type="caution">
    <text evidence="1">The sequence shown here is derived from an EMBL/GenBank/DDBJ whole genome shotgun (WGS) entry which is preliminary data.</text>
</comment>
<organism evidence="1 2">
    <name type="scientific">Escallonia herrerae</name>
    <dbReference type="NCBI Taxonomy" id="1293975"/>
    <lineage>
        <taxon>Eukaryota</taxon>
        <taxon>Viridiplantae</taxon>
        <taxon>Streptophyta</taxon>
        <taxon>Embryophyta</taxon>
        <taxon>Tracheophyta</taxon>
        <taxon>Spermatophyta</taxon>
        <taxon>Magnoliopsida</taxon>
        <taxon>eudicotyledons</taxon>
        <taxon>Gunneridae</taxon>
        <taxon>Pentapetalae</taxon>
        <taxon>asterids</taxon>
        <taxon>campanulids</taxon>
        <taxon>Escalloniales</taxon>
        <taxon>Escalloniaceae</taxon>
        <taxon>Escallonia</taxon>
    </lineage>
</organism>
<evidence type="ECO:0000313" key="2">
    <source>
        <dbReference type="Proteomes" id="UP001188597"/>
    </source>
</evidence>
<proteinExistence type="predicted"/>